<dbReference type="Pfam" id="PF00072">
    <property type="entry name" value="Response_reg"/>
    <property type="match status" value="1"/>
</dbReference>
<feature type="domain" description="Response regulatory" evidence="4">
    <location>
        <begin position="43"/>
        <end position="157"/>
    </location>
</feature>
<proteinExistence type="predicted"/>
<evidence type="ECO:0000256" key="2">
    <source>
        <dbReference type="PROSITE-ProRule" id="PRU00169"/>
    </source>
</evidence>
<dbReference type="InterPro" id="IPR039420">
    <property type="entry name" value="WalR-like"/>
</dbReference>
<organism evidence="6 7">
    <name type="scientific">Occultella gossypii</name>
    <dbReference type="NCBI Taxonomy" id="2800820"/>
    <lineage>
        <taxon>Bacteria</taxon>
        <taxon>Bacillati</taxon>
        <taxon>Actinomycetota</taxon>
        <taxon>Actinomycetes</taxon>
        <taxon>Micrococcales</taxon>
        <taxon>Ruaniaceae</taxon>
        <taxon>Occultella</taxon>
    </lineage>
</organism>
<protein>
    <submittedName>
        <fullName evidence="6">Response regulator</fullName>
    </submittedName>
</protein>
<reference evidence="6 7" key="1">
    <citation type="submission" date="2021-04" db="EMBL/GenBank/DDBJ databases">
        <title>Ruania sp. nov., isolated from sandy soil of mangrove forest.</title>
        <authorList>
            <person name="Ge X."/>
            <person name="Huang R."/>
            <person name="Liu W."/>
        </authorList>
    </citation>
    <scope>NUCLEOTIDE SEQUENCE [LARGE SCALE GENOMIC DNA]</scope>
    <source>
        <strain evidence="6 7">N2-46</strain>
    </source>
</reference>
<dbReference type="PANTHER" id="PTHR48111">
    <property type="entry name" value="REGULATOR OF RPOS"/>
    <property type="match status" value="1"/>
</dbReference>
<evidence type="ECO:0000313" key="7">
    <source>
        <dbReference type="Proteomes" id="UP000826651"/>
    </source>
</evidence>
<dbReference type="InterPro" id="IPR001789">
    <property type="entry name" value="Sig_transdc_resp-reg_receiver"/>
</dbReference>
<evidence type="ECO:0000259" key="5">
    <source>
        <dbReference type="PROSITE" id="PS50921"/>
    </source>
</evidence>
<evidence type="ECO:0000313" key="6">
    <source>
        <dbReference type="EMBL" id="MBZ2194676.1"/>
    </source>
</evidence>
<feature type="region of interest" description="Disordered" evidence="3">
    <location>
        <begin position="1"/>
        <end position="34"/>
    </location>
</feature>
<dbReference type="InterPro" id="IPR011006">
    <property type="entry name" value="CheY-like_superfamily"/>
</dbReference>
<dbReference type="Pfam" id="PF03861">
    <property type="entry name" value="ANTAR"/>
    <property type="match status" value="1"/>
</dbReference>
<feature type="compositionally biased region" description="Low complexity" evidence="3">
    <location>
        <begin position="24"/>
        <end position="34"/>
    </location>
</feature>
<dbReference type="Gene3D" id="3.40.50.2300">
    <property type="match status" value="1"/>
</dbReference>
<dbReference type="Proteomes" id="UP000826651">
    <property type="component" value="Unassembled WGS sequence"/>
</dbReference>
<dbReference type="PROSITE" id="PS50110">
    <property type="entry name" value="RESPONSE_REGULATORY"/>
    <property type="match status" value="1"/>
</dbReference>
<dbReference type="PIRSF" id="PIRSF036382">
    <property type="entry name" value="RR_antiterm"/>
    <property type="match status" value="1"/>
</dbReference>
<comment type="caution">
    <text evidence="6">The sequence shown here is derived from an EMBL/GenBank/DDBJ whole genome shotgun (WGS) entry which is preliminary data.</text>
</comment>
<dbReference type="SMART" id="SM01012">
    <property type="entry name" value="ANTAR"/>
    <property type="match status" value="1"/>
</dbReference>
<accession>A0ABS7S2V8</accession>
<sequence>MSTDETTGGKPGKKSSNDADLLDLDTAPAAEPAAKPKAGRIRRVVVAEDEALIRLDVVETLNEAGYEVVGEAGDGETAVRLATELEPDIVVMDVKMPILDGISAAERITKARIAPVVLLTAFSQTELVERARDAGAMAYVVKPFTPNDLLPALEIALSRHQEIAALESEVADLTDRFETRKRVDRAKGLLMTKMGLSEPESFRWIQKTSMDRRLTMREVADAVIAQVGAGKD</sequence>
<dbReference type="InterPro" id="IPR008327">
    <property type="entry name" value="Sig_transdc_resp-reg_antiterm"/>
</dbReference>
<keyword evidence="1" id="KW-0238">DNA-binding</keyword>
<feature type="domain" description="ANTAR" evidence="5">
    <location>
        <begin position="163"/>
        <end position="224"/>
    </location>
</feature>
<dbReference type="InterPro" id="IPR036388">
    <property type="entry name" value="WH-like_DNA-bd_sf"/>
</dbReference>
<dbReference type="EMBL" id="JAGSHT010000001">
    <property type="protein sequence ID" value="MBZ2194676.1"/>
    <property type="molecule type" value="Genomic_DNA"/>
</dbReference>
<dbReference type="PROSITE" id="PS50921">
    <property type="entry name" value="ANTAR"/>
    <property type="match status" value="1"/>
</dbReference>
<evidence type="ECO:0000256" key="1">
    <source>
        <dbReference type="ARBA" id="ARBA00023125"/>
    </source>
</evidence>
<dbReference type="PANTHER" id="PTHR48111:SF69">
    <property type="entry name" value="RESPONSE REGULATOR RECEIVER"/>
    <property type="match status" value="1"/>
</dbReference>
<dbReference type="SMART" id="SM00448">
    <property type="entry name" value="REC"/>
    <property type="match status" value="1"/>
</dbReference>
<evidence type="ECO:0000259" key="4">
    <source>
        <dbReference type="PROSITE" id="PS50110"/>
    </source>
</evidence>
<keyword evidence="7" id="KW-1185">Reference proteome</keyword>
<evidence type="ECO:0000256" key="3">
    <source>
        <dbReference type="SAM" id="MobiDB-lite"/>
    </source>
</evidence>
<keyword evidence="2" id="KW-0597">Phosphoprotein</keyword>
<feature type="modified residue" description="4-aspartylphosphate" evidence="2">
    <location>
        <position position="93"/>
    </location>
</feature>
<name>A0ABS7S2V8_9MICO</name>
<dbReference type="SUPFAM" id="SSF52172">
    <property type="entry name" value="CheY-like"/>
    <property type="match status" value="1"/>
</dbReference>
<dbReference type="InterPro" id="IPR005561">
    <property type="entry name" value="ANTAR"/>
</dbReference>
<dbReference type="Gene3D" id="1.10.10.10">
    <property type="entry name" value="Winged helix-like DNA-binding domain superfamily/Winged helix DNA-binding domain"/>
    <property type="match status" value="1"/>
</dbReference>
<gene>
    <name evidence="6" type="ORF">KCQ71_00810</name>
</gene>